<dbReference type="RefSeq" id="WP_014796429.1">
    <property type="nucleotide sequence ID" value="NC_018018.1"/>
</dbReference>
<keyword evidence="1" id="KW-1133">Transmembrane helix</keyword>
<sequence>MKKSYRDVLILTSIIIMFGVGYKLFYIFMPKRYSISHRTNVVYSRTGTSIYAEFEYSGKSYVVQSLAHRDSNGSYERYKTNRYLIEFLENYPSTGKVIIESIVPDDLVVPYNGWDTIPPAVVGL</sequence>
<keyword evidence="3" id="KW-1185">Reference proteome</keyword>
<dbReference type="OrthoDB" id="838278at2"/>
<reference evidence="3" key="1">
    <citation type="submission" date="2012-06" db="EMBL/GenBank/DDBJ databases">
        <title>The complete genome of Flexibacter litoralis DSM 6794.</title>
        <authorList>
            <person name="Lucas S."/>
            <person name="Copeland A."/>
            <person name="Lapidus A."/>
            <person name="Glavina del Rio T."/>
            <person name="Dalin E."/>
            <person name="Tice H."/>
            <person name="Bruce D."/>
            <person name="Goodwin L."/>
            <person name="Pitluck S."/>
            <person name="Peters L."/>
            <person name="Ovchinnikova G."/>
            <person name="Lu M."/>
            <person name="Kyrpides N."/>
            <person name="Mavromatis K."/>
            <person name="Ivanova N."/>
            <person name="Brettin T."/>
            <person name="Detter J.C."/>
            <person name="Han C."/>
            <person name="Larimer F."/>
            <person name="Land M."/>
            <person name="Hauser L."/>
            <person name="Markowitz V."/>
            <person name="Cheng J.-F."/>
            <person name="Hugenholtz P."/>
            <person name="Woyke T."/>
            <person name="Wu D."/>
            <person name="Spring S."/>
            <person name="Lang E."/>
            <person name="Kopitz M."/>
            <person name="Brambilla E."/>
            <person name="Klenk H.-P."/>
            <person name="Eisen J.A."/>
        </authorList>
    </citation>
    <scope>NUCLEOTIDE SEQUENCE [LARGE SCALE GENOMIC DNA]</scope>
    <source>
        <strain evidence="3">ATCC 23117 / DSM 6794 / NBRC 15988 / NCIMB 1366 / Sio-4</strain>
    </source>
</reference>
<protein>
    <submittedName>
        <fullName evidence="2">Uncharacterized protein</fullName>
    </submittedName>
</protein>
<dbReference type="STRING" id="880071.Fleli_0494"/>
<evidence type="ECO:0000256" key="1">
    <source>
        <dbReference type="SAM" id="Phobius"/>
    </source>
</evidence>
<gene>
    <name evidence="2" type="ordered locus">Fleli_0494</name>
</gene>
<dbReference type="KEGG" id="fli:Fleli_0494"/>
<keyword evidence="1" id="KW-0472">Membrane</keyword>
<dbReference type="EMBL" id="CP003345">
    <property type="protein sequence ID" value="AFM02969.1"/>
    <property type="molecule type" value="Genomic_DNA"/>
</dbReference>
<feature type="transmembrane region" description="Helical" evidence="1">
    <location>
        <begin position="7"/>
        <end position="29"/>
    </location>
</feature>
<name>I4AG84_BERLS</name>
<keyword evidence="1" id="KW-0812">Transmembrane</keyword>
<dbReference type="HOGENOM" id="CLU_2000535_0_0_10"/>
<evidence type="ECO:0000313" key="3">
    <source>
        <dbReference type="Proteomes" id="UP000006054"/>
    </source>
</evidence>
<proteinExistence type="predicted"/>
<organism evidence="2 3">
    <name type="scientific">Bernardetia litoralis (strain ATCC 23117 / DSM 6794 / NBRC 15988 / NCIMB 1366 / Fx l1 / Sio-4)</name>
    <name type="common">Flexibacter litoralis</name>
    <dbReference type="NCBI Taxonomy" id="880071"/>
    <lineage>
        <taxon>Bacteria</taxon>
        <taxon>Pseudomonadati</taxon>
        <taxon>Bacteroidota</taxon>
        <taxon>Cytophagia</taxon>
        <taxon>Cytophagales</taxon>
        <taxon>Bernardetiaceae</taxon>
        <taxon>Bernardetia</taxon>
    </lineage>
</organism>
<dbReference type="Proteomes" id="UP000006054">
    <property type="component" value="Chromosome"/>
</dbReference>
<dbReference type="AlphaFoldDB" id="I4AG84"/>
<evidence type="ECO:0000313" key="2">
    <source>
        <dbReference type="EMBL" id="AFM02969.1"/>
    </source>
</evidence>
<accession>I4AG84</accession>